<reference evidence="8 9" key="1">
    <citation type="journal article" date="2020" name="IScience">
        <title>Genome Sequencing of the Endangered Kingdonia uniflora (Circaeasteraceae, Ranunculales) Reveals Potential Mechanisms of Evolutionary Specialization.</title>
        <authorList>
            <person name="Sun Y."/>
            <person name="Deng T."/>
            <person name="Zhang A."/>
            <person name="Moore M.J."/>
            <person name="Landis J.B."/>
            <person name="Lin N."/>
            <person name="Zhang H."/>
            <person name="Zhang X."/>
            <person name="Huang J."/>
            <person name="Zhang X."/>
            <person name="Sun H."/>
            <person name="Wang H."/>
        </authorList>
    </citation>
    <scope>NUCLEOTIDE SEQUENCE [LARGE SCALE GENOMIC DNA]</scope>
    <source>
        <strain evidence="8">TB1705</strain>
        <tissue evidence="8">Leaf</tissue>
    </source>
</reference>
<sequence>MTSTNDANVELNKKIIDLYSDPSFEDICGTHMHHGFYDLNVTTKPNVQTAQICLIEEALWFANVPGRKINPFFWSNTIEVELKKPYNIGCGIGGPLSYVAKKYGAKGIGIDISPHNIQWGTEISNAQGLGHEVTFQVADALQLPFSDGQFGIVWSLECGDHLPDKTKFVSELVRVAAPGGTIILTTLCLGDLTPNEESLKPQERELLQSLHEFMCLLEWISCAHYADLFKSHTMKAVPQASVSYLELLKCFEPRFSYLETS</sequence>
<feature type="region of interest" description="SAM motif III" evidence="6">
    <location>
        <begin position="175"/>
        <end position="184"/>
    </location>
</feature>
<evidence type="ECO:0000259" key="7">
    <source>
        <dbReference type="Pfam" id="PF08241"/>
    </source>
</evidence>
<dbReference type="GO" id="GO:0032259">
    <property type="term" value="P:methylation"/>
    <property type="evidence" value="ECO:0007669"/>
    <property type="project" value="UniProtKB-UniRule"/>
</dbReference>
<dbReference type="PANTHER" id="PTHR44068:SF11">
    <property type="entry name" value="GERANYL DIPHOSPHATE 2-C-METHYLTRANSFERASE"/>
    <property type="match status" value="1"/>
</dbReference>
<keyword evidence="4 6" id="KW-0808">Transferase</keyword>
<dbReference type="CDD" id="cd02440">
    <property type="entry name" value="AdoMet_MTases"/>
    <property type="match status" value="1"/>
</dbReference>
<dbReference type="Gene3D" id="3.40.50.150">
    <property type="entry name" value="Vaccinia Virus protein VP39"/>
    <property type="match status" value="1"/>
</dbReference>
<name>A0A7J7N799_9MAGN</name>
<dbReference type="Pfam" id="PF08241">
    <property type="entry name" value="Methyltransf_11"/>
    <property type="match status" value="1"/>
</dbReference>
<dbReference type="SUPFAM" id="SSF53335">
    <property type="entry name" value="S-adenosyl-L-methionine-dependent methyltransferases"/>
    <property type="match status" value="1"/>
</dbReference>
<dbReference type="AlphaFoldDB" id="A0A7J7N799"/>
<comment type="similarity">
    <text evidence="6">Belongs to the class I-like SAM-binding methyltransferase superfamily. gTMT family.</text>
</comment>
<dbReference type="GO" id="GO:0009820">
    <property type="term" value="P:alkaloid metabolic process"/>
    <property type="evidence" value="ECO:0007669"/>
    <property type="project" value="UniProtKB-KW"/>
</dbReference>
<evidence type="ECO:0000256" key="3">
    <source>
        <dbReference type="ARBA" id="ARBA00022603"/>
    </source>
</evidence>
<gene>
    <name evidence="8" type="ORF">GIB67_021081</name>
</gene>
<organism evidence="8 9">
    <name type="scientific">Kingdonia uniflora</name>
    <dbReference type="NCBI Taxonomy" id="39325"/>
    <lineage>
        <taxon>Eukaryota</taxon>
        <taxon>Viridiplantae</taxon>
        <taxon>Streptophyta</taxon>
        <taxon>Embryophyta</taxon>
        <taxon>Tracheophyta</taxon>
        <taxon>Spermatophyta</taxon>
        <taxon>Magnoliopsida</taxon>
        <taxon>Ranunculales</taxon>
        <taxon>Circaeasteraceae</taxon>
        <taxon>Kingdonia</taxon>
    </lineage>
</organism>
<feature type="region of interest" description="SAM motif II" evidence="6">
    <location>
        <begin position="148"/>
        <end position="156"/>
    </location>
</feature>
<evidence type="ECO:0000256" key="6">
    <source>
        <dbReference type="PROSITE-ProRule" id="PRU00914"/>
    </source>
</evidence>
<dbReference type="EMBL" id="JACGCM010001009">
    <property type="protein sequence ID" value="KAF6162932.1"/>
    <property type="molecule type" value="Genomic_DNA"/>
</dbReference>
<comment type="pathway">
    <text evidence="1">Alkaloid biosynthesis.</text>
</comment>
<dbReference type="PANTHER" id="PTHR44068">
    <property type="entry name" value="ZGC:194242"/>
    <property type="match status" value="1"/>
</dbReference>
<comment type="caution">
    <text evidence="8">The sequence shown here is derived from an EMBL/GenBank/DDBJ whole genome shotgun (WGS) entry which is preliminary data.</text>
</comment>
<dbReference type="InterPro" id="IPR013216">
    <property type="entry name" value="Methyltransf_11"/>
</dbReference>
<keyword evidence="2" id="KW-0017">Alkaloid metabolism</keyword>
<dbReference type="InterPro" id="IPR029063">
    <property type="entry name" value="SAM-dependent_MTases_sf"/>
</dbReference>
<feature type="region of interest" description="SAM motif I" evidence="6">
    <location>
        <begin position="85"/>
        <end position="94"/>
    </location>
</feature>
<dbReference type="OrthoDB" id="8300214at2759"/>
<dbReference type="Proteomes" id="UP000541444">
    <property type="component" value="Unassembled WGS sequence"/>
</dbReference>
<evidence type="ECO:0000256" key="5">
    <source>
        <dbReference type="ARBA" id="ARBA00022691"/>
    </source>
</evidence>
<keyword evidence="5 6" id="KW-0949">S-adenosyl-L-methionine</keyword>
<dbReference type="InterPro" id="IPR050447">
    <property type="entry name" value="Erg6_SMT_methyltransf"/>
</dbReference>
<dbReference type="PROSITE" id="PS51581">
    <property type="entry name" value="SAM_GTMT"/>
    <property type="match status" value="1"/>
</dbReference>
<keyword evidence="9" id="KW-1185">Reference proteome</keyword>
<evidence type="ECO:0000313" key="8">
    <source>
        <dbReference type="EMBL" id="KAF6162932.1"/>
    </source>
</evidence>
<evidence type="ECO:0000256" key="4">
    <source>
        <dbReference type="ARBA" id="ARBA00022679"/>
    </source>
</evidence>
<proteinExistence type="inferred from homology"/>
<protein>
    <recommendedName>
        <fullName evidence="7">Methyltransferase type 11 domain-containing protein</fullName>
    </recommendedName>
</protein>
<evidence type="ECO:0000256" key="2">
    <source>
        <dbReference type="ARBA" id="ARBA00022589"/>
    </source>
</evidence>
<evidence type="ECO:0000256" key="1">
    <source>
        <dbReference type="ARBA" id="ARBA00004913"/>
    </source>
</evidence>
<dbReference type="GO" id="GO:0008757">
    <property type="term" value="F:S-adenosylmethionine-dependent methyltransferase activity"/>
    <property type="evidence" value="ECO:0007669"/>
    <property type="project" value="InterPro"/>
</dbReference>
<evidence type="ECO:0000313" key="9">
    <source>
        <dbReference type="Proteomes" id="UP000541444"/>
    </source>
</evidence>
<keyword evidence="3 6" id="KW-0489">Methyltransferase</keyword>
<dbReference type="InterPro" id="IPR025774">
    <property type="entry name" value="PiNMT-like"/>
</dbReference>
<accession>A0A7J7N799</accession>
<feature type="domain" description="Methyltransferase type 11" evidence="7">
    <location>
        <begin position="87"/>
        <end position="184"/>
    </location>
</feature>